<dbReference type="Proteomes" id="UP001212821">
    <property type="component" value="Chromosome"/>
</dbReference>
<dbReference type="RefSeq" id="WP_270147865.1">
    <property type="nucleotide sequence ID" value="NZ_CP115450.1"/>
</dbReference>
<dbReference type="EMBL" id="CP115450">
    <property type="protein sequence ID" value="WBP89519.1"/>
    <property type="molecule type" value="Genomic_DNA"/>
</dbReference>
<sequence length="57" mass="6138">MTKNEAIAKAAREVLAHGGPACLTDPHIALRAMGDALDLGATHDDIKAEMRRQREEA</sequence>
<name>A0ABY7Q9Y9_9ACTN</name>
<organism evidence="1 2">
    <name type="scientific">Kitasatospora cathayae</name>
    <dbReference type="NCBI Taxonomy" id="3004092"/>
    <lineage>
        <taxon>Bacteria</taxon>
        <taxon>Bacillati</taxon>
        <taxon>Actinomycetota</taxon>
        <taxon>Actinomycetes</taxon>
        <taxon>Kitasatosporales</taxon>
        <taxon>Streptomycetaceae</taxon>
        <taxon>Kitasatospora</taxon>
    </lineage>
</organism>
<keyword evidence="2" id="KW-1185">Reference proteome</keyword>
<evidence type="ECO:0000313" key="1">
    <source>
        <dbReference type="EMBL" id="WBP89519.1"/>
    </source>
</evidence>
<protein>
    <submittedName>
        <fullName evidence="1">Uncharacterized protein</fullName>
    </submittedName>
</protein>
<evidence type="ECO:0000313" key="2">
    <source>
        <dbReference type="Proteomes" id="UP001212821"/>
    </source>
</evidence>
<accession>A0ABY7Q9Y9</accession>
<reference evidence="2" key="1">
    <citation type="submission" date="2022-12" db="EMBL/GenBank/DDBJ databases">
        <authorList>
            <person name="Mo P."/>
        </authorList>
    </citation>
    <scope>NUCLEOTIDE SEQUENCE [LARGE SCALE GENOMIC DNA]</scope>
    <source>
        <strain evidence="2">HUAS 3-15</strain>
    </source>
</reference>
<gene>
    <name evidence="1" type="ORF">O1G21_29210</name>
</gene>
<proteinExistence type="predicted"/>